<dbReference type="Pfam" id="PF00106">
    <property type="entry name" value="adh_short"/>
    <property type="match status" value="1"/>
</dbReference>
<dbReference type="PROSITE" id="PS00061">
    <property type="entry name" value="ADH_SHORT"/>
    <property type="match status" value="1"/>
</dbReference>
<organism evidence="4 5">
    <name type="scientific">Clostridium acidisoli DSM 12555</name>
    <dbReference type="NCBI Taxonomy" id="1121291"/>
    <lineage>
        <taxon>Bacteria</taxon>
        <taxon>Bacillati</taxon>
        <taxon>Bacillota</taxon>
        <taxon>Clostridia</taxon>
        <taxon>Eubacteriales</taxon>
        <taxon>Clostridiaceae</taxon>
        <taxon>Clostridium</taxon>
    </lineage>
</organism>
<evidence type="ECO:0000256" key="2">
    <source>
        <dbReference type="ARBA" id="ARBA00023002"/>
    </source>
</evidence>
<dbReference type="InterPro" id="IPR020904">
    <property type="entry name" value="Sc_DH/Rdtase_CS"/>
</dbReference>
<dbReference type="PRINTS" id="PR00080">
    <property type="entry name" value="SDRFAMILY"/>
</dbReference>
<keyword evidence="5" id="KW-1185">Reference proteome</keyword>
<dbReference type="OrthoDB" id="9803333at2"/>
<reference evidence="4 5" key="1">
    <citation type="submission" date="2017-04" db="EMBL/GenBank/DDBJ databases">
        <authorList>
            <person name="Afonso C.L."/>
            <person name="Miller P.J."/>
            <person name="Scott M.A."/>
            <person name="Spackman E."/>
            <person name="Goraichik I."/>
            <person name="Dimitrov K.M."/>
            <person name="Suarez D.L."/>
            <person name="Swayne D.E."/>
        </authorList>
    </citation>
    <scope>NUCLEOTIDE SEQUENCE [LARGE SCALE GENOMIC DNA]</scope>
    <source>
        <strain evidence="4 5">DSM 12555</strain>
    </source>
</reference>
<accession>A0A1W1XG83</accession>
<name>A0A1W1XG83_9CLOT</name>
<evidence type="ECO:0000313" key="4">
    <source>
        <dbReference type="EMBL" id="SMC22983.1"/>
    </source>
</evidence>
<evidence type="ECO:0000256" key="1">
    <source>
        <dbReference type="ARBA" id="ARBA00006484"/>
    </source>
</evidence>
<dbReference type="EMBL" id="FWXH01000004">
    <property type="protein sequence ID" value="SMC22983.1"/>
    <property type="molecule type" value="Genomic_DNA"/>
</dbReference>
<dbReference type="RefSeq" id="WP_084115253.1">
    <property type="nucleotide sequence ID" value="NZ_FWXH01000004.1"/>
</dbReference>
<dbReference type="GO" id="GO:0005975">
    <property type="term" value="P:carbohydrate metabolic process"/>
    <property type="evidence" value="ECO:0007669"/>
    <property type="project" value="UniProtKB-ARBA"/>
</dbReference>
<comment type="similarity">
    <text evidence="1 3">Belongs to the short-chain dehydrogenases/reductases (SDR) family.</text>
</comment>
<dbReference type="STRING" id="1121291.SAMN02745134_01778"/>
<evidence type="ECO:0000256" key="3">
    <source>
        <dbReference type="RuleBase" id="RU000363"/>
    </source>
</evidence>
<dbReference type="InterPro" id="IPR036291">
    <property type="entry name" value="NAD(P)-bd_dom_sf"/>
</dbReference>
<dbReference type="PANTHER" id="PTHR42760:SF115">
    <property type="entry name" value="3-OXOACYL-[ACYL-CARRIER-PROTEIN] REDUCTASE FABG"/>
    <property type="match status" value="1"/>
</dbReference>
<dbReference type="CDD" id="cd08935">
    <property type="entry name" value="mannonate_red_SDR_c"/>
    <property type="match status" value="1"/>
</dbReference>
<dbReference type="PANTHER" id="PTHR42760">
    <property type="entry name" value="SHORT-CHAIN DEHYDROGENASES/REDUCTASES FAMILY MEMBER"/>
    <property type="match status" value="1"/>
</dbReference>
<dbReference type="PRINTS" id="PR00081">
    <property type="entry name" value="GDHRDH"/>
</dbReference>
<dbReference type="NCBIfam" id="NF006132">
    <property type="entry name" value="PRK08277.1"/>
    <property type="match status" value="1"/>
</dbReference>
<dbReference type="AlphaFoldDB" id="A0A1W1XG83"/>
<dbReference type="Gene3D" id="3.40.50.720">
    <property type="entry name" value="NAD(P)-binding Rossmann-like Domain"/>
    <property type="match status" value="1"/>
</dbReference>
<sequence>MELPFKIDLNDKVVVVTGAGGVICSTFAKALAQCGAKIAIVDRNEERASAVAKEINESGGIAISVPTDVLKIESLQKAKSIINEKLGTCDILLNGAGGNNPKGTTTKEYLFKEDIENKKDGEITFFDLDEKGVEFVFNLNFLGTLLPTQVFARDMIDKKDATIINISSMNAFTPLTKIPAYSGAKAAVSNFTQWLAVHFSKVGIRVNAIAPGFLVTNQNKAMLLNQDGSYTERSKKILNATPMERFGECEELLGTLLWLVDNKASSFVNGVVIPVDGGFSAYSGV</sequence>
<protein>
    <submittedName>
        <fullName evidence="4">NAD(P)-dependent dehydrogenase, short-chain alcohol dehydrogenase family</fullName>
    </submittedName>
</protein>
<proteinExistence type="inferred from homology"/>
<dbReference type="FunFam" id="3.40.50.720:FF:000240">
    <property type="entry name" value="SDR family oxidoreductase"/>
    <property type="match status" value="1"/>
</dbReference>
<gene>
    <name evidence="4" type="ORF">SAMN02745134_01778</name>
</gene>
<evidence type="ECO:0000313" key="5">
    <source>
        <dbReference type="Proteomes" id="UP000192468"/>
    </source>
</evidence>
<dbReference type="InterPro" id="IPR002347">
    <property type="entry name" value="SDR_fam"/>
</dbReference>
<dbReference type="Proteomes" id="UP000192468">
    <property type="component" value="Unassembled WGS sequence"/>
</dbReference>
<keyword evidence="2" id="KW-0560">Oxidoreductase</keyword>
<dbReference type="SUPFAM" id="SSF51735">
    <property type="entry name" value="NAD(P)-binding Rossmann-fold domains"/>
    <property type="match status" value="1"/>
</dbReference>
<dbReference type="GO" id="GO:0016616">
    <property type="term" value="F:oxidoreductase activity, acting on the CH-OH group of donors, NAD or NADP as acceptor"/>
    <property type="evidence" value="ECO:0007669"/>
    <property type="project" value="TreeGrafter"/>
</dbReference>